<protein>
    <recommendedName>
        <fullName evidence="11">Acylneuraminate cytidylyltransferase</fullName>
    </recommendedName>
</protein>
<name>A0A0Q9Z8B1_9FLAO</name>
<comment type="subunit">
    <text evidence="3">Homotetramer.</text>
</comment>
<evidence type="ECO:0000256" key="7">
    <source>
        <dbReference type="PIRSR" id="PIRSR006118-2"/>
    </source>
</evidence>
<accession>A0A0Q9Z8B1</accession>
<dbReference type="InterPro" id="IPR036412">
    <property type="entry name" value="HAD-like_sf"/>
</dbReference>
<keyword evidence="6 7" id="KW-0460">Magnesium</keyword>
<keyword evidence="5" id="KW-0378">Hydrolase</keyword>
<comment type="caution">
    <text evidence="9">The sequence shown here is derived from an EMBL/GenBank/DDBJ whole genome shotgun (WGS) entry which is preliminary data.</text>
</comment>
<dbReference type="NCBIfam" id="TIGR01670">
    <property type="entry name" value="KdsC-phosphatas"/>
    <property type="match status" value="1"/>
</dbReference>
<feature type="binding site" evidence="7">
    <location>
        <position position="10"/>
    </location>
    <ligand>
        <name>Mg(2+)</name>
        <dbReference type="ChEBI" id="CHEBI:18420"/>
    </ligand>
</feature>
<dbReference type="GO" id="GO:0016788">
    <property type="term" value="F:hydrolase activity, acting on ester bonds"/>
    <property type="evidence" value="ECO:0007669"/>
    <property type="project" value="InterPro"/>
</dbReference>
<dbReference type="PIRSF" id="PIRSF006118">
    <property type="entry name" value="KDO8-P_Ptase"/>
    <property type="match status" value="1"/>
</dbReference>
<dbReference type="FunFam" id="3.40.50.1000:FF:000029">
    <property type="entry name" value="3-deoxy-D-manno-octulosonate 8-phosphate phosphatase KdsC"/>
    <property type="match status" value="1"/>
</dbReference>
<comment type="cofactor">
    <cofactor evidence="1 7">
        <name>Mg(2+)</name>
        <dbReference type="ChEBI" id="CHEBI:18420"/>
    </cofactor>
</comment>
<organism evidence="9 10">
    <name type="scientific">Salegentibacter mishustinae</name>
    <dbReference type="NCBI Taxonomy" id="270918"/>
    <lineage>
        <taxon>Bacteria</taxon>
        <taxon>Pseudomonadati</taxon>
        <taxon>Bacteroidota</taxon>
        <taxon>Flavobacteriia</taxon>
        <taxon>Flavobacteriales</taxon>
        <taxon>Flavobacteriaceae</taxon>
        <taxon>Salegentibacter</taxon>
    </lineage>
</organism>
<dbReference type="Proteomes" id="UP000051643">
    <property type="component" value="Unassembled WGS sequence"/>
</dbReference>
<comment type="similarity">
    <text evidence="2">Belongs to the KdsC family.</text>
</comment>
<keyword evidence="10" id="KW-1185">Reference proteome</keyword>
<dbReference type="InterPro" id="IPR050793">
    <property type="entry name" value="CMP-NeuNAc_synthase"/>
</dbReference>
<dbReference type="Pfam" id="PF08282">
    <property type="entry name" value="Hydrolase_3"/>
    <property type="match status" value="1"/>
</dbReference>
<dbReference type="InterPro" id="IPR023214">
    <property type="entry name" value="HAD_sf"/>
</dbReference>
<dbReference type="SUPFAM" id="SSF56784">
    <property type="entry name" value="HAD-like"/>
    <property type="match status" value="1"/>
</dbReference>
<dbReference type="Gene3D" id="3.40.50.1000">
    <property type="entry name" value="HAD superfamily/HAD-like"/>
    <property type="match status" value="1"/>
</dbReference>
<dbReference type="OrthoDB" id="9805604at2"/>
<feature type="binding site" evidence="7">
    <location>
        <position position="103"/>
    </location>
    <ligand>
        <name>Mg(2+)</name>
        <dbReference type="ChEBI" id="CHEBI:18420"/>
    </ligand>
</feature>
<dbReference type="InterPro" id="IPR010023">
    <property type="entry name" value="KdsC_fam"/>
</dbReference>
<dbReference type="AlphaFoldDB" id="A0A0Q9Z8B1"/>
<evidence type="ECO:0000256" key="8">
    <source>
        <dbReference type="SAM" id="Phobius"/>
    </source>
</evidence>
<dbReference type="GO" id="GO:0008781">
    <property type="term" value="F:N-acylneuraminate cytidylyltransferase activity"/>
    <property type="evidence" value="ECO:0007669"/>
    <property type="project" value="TreeGrafter"/>
</dbReference>
<feature type="transmembrane region" description="Helical" evidence="8">
    <location>
        <begin position="38"/>
        <end position="55"/>
    </location>
</feature>
<dbReference type="SFLD" id="SFLDG01138">
    <property type="entry name" value="C1.6.2:_Deoxy-d-mannose-octulo"/>
    <property type="match status" value="1"/>
</dbReference>
<sequence>MKNIKLLVSDVDGVWTDGAFYYNEHGDSMRKFNTKDSYGVSLATIVGLPILILSGEDNLFVRKRMEKLGIQDVELGVENKLSALKQYCASSNISLSEVAYIGDDMNDLNLVDKVGFFASPCDAYYRIKNLSNLVLTSGGGMGAFREFVEEVLDGKGLLENAYHEYNTRK</sequence>
<evidence type="ECO:0000256" key="1">
    <source>
        <dbReference type="ARBA" id="ARBA00001946"/>
    </source>
</evidence>
<keyword evidence="8" id="KW-1133">Transmembrane helix</keyword>
<dbReference type="SFLD" id="SFLDG01136">
    <property type="entry name" value="C1.6:_Phosphoserine_Phosphatas"/>
    <property type="match status" value="1"/>
</dbReference>
<keyword evidence="8" id="KW-0472">Membrane</keyword>
<proteinExistence type="inferred from homology"/>
<evidence type="ECO:0000256" key="2">
    <source>
        <dbReference type="ARBA" id="ARBA00005893"/>
    </source>
</evidence>
<reference evidence="9" key="1">
    <citation type="submission" date="2015-10" db="EMBL/GenBank/DDBJ databases">
        <title>Draft genome sequence of Salegentibacter mishustinae KCTC 12263.</title>
        <authorList>
            <person name="Lin W."/>
            <person name="Zheng Q."/>
        </authorList>
    </citation>
    <scope>NUCLEOTIDE SEQUENCE [LARGE SCALE GENOMIC DNA]</scope>
    <source>
        <strain evidence="9">KCTC 12263</strain>
    </source>
</reference>
<keyword evidence="4 7" id="KW-0479">Metal-binding</keyword>
<evidence type="ECO:0000256" key="3">
    <source>
        <dbReference type="ARBA" id="ARBA00011881"/>
    </source>
</evidence>
<evidence type="ECO:0000313" key="10">
    <source>
        <dbReference type="Proteomes" id="UP000051643"/>
    </source>
</evidence>
<evidence type="ECO:0000313" key="9">
    <source>
        <dbReference type="EMBL" id="KRG29180.1"/>
    </source>
</evidence>
<keyword evidence="8" id="KW-0812">Transmembrane</keyword>
<dbReference type="STRING" id="270918.APR42_04410"/>
<evidence type="ECO:0000256" key="6">
    <source>
        <dbReference type="ARBA" id="ARBA00022842"/>
    </source>
</evidence>
<feature type="binding site" evidence="7">
    <location>
        <position position="12"/>
    </location>
    <ligand>
        <name>substrate</name>
    </ligand>
</feature>
<dbReference type="RefSeq" id="WP_057481652.1">
    <property type="nucleotide sequence ID" value="NZ_BMWR01000003.1"/>
</dbReference>
<gene>
    <name evidence="9" type="ORF">APR42_04410</name>
</gene>
<dbReference type="SFLD" id="SFLDS00003">
    <property type="entry name" value="Haloacid_Dehalogenase"/>
    <property type="match status" value="1"/>
</dbReference>
<dbReference type="GO" id="GO:0046872">
    <property type="term" value="F:metal ion binding"/>
    <property type="evidence" value="ECO:0007669"/>
    <property type="project" value="UniProtKB-KW"/>
</dbReference>
<dbReference type="PANTHER" id="PTHR21485:SF3">
    <property type="entry name" value="N-ACYLNEURAMINATE CYTIDYLYLTRANSFERASE"/>
    <property type="match status" value="1"/>
</dbReference>
<evidence type="ECO:0000256" key="5">
    <source>
        <dbReference type="ARBA" id="ARBA00022801"/>
    </source>
</evidence>
<dbReference type="PANTHER" id="PTHR21485">
    <property type="entry name" value="HAD SUPERFAMILY MEMBERS CMAS AND KDSC"/>
    <property type="match status" value="1"/>
</dbReference>
<evidence type="ECO:0008006" key="11">
    <source>
        <dbReference type="Google" id="ProtNLM"/>
    </source>
</evidence>
<evidence type="ECO:0000256" key="4">
    <source>
        <dbReference type="ARBA" id="ARBA00022723"/>
    </source>
</evidence>
<dbReference type="EMBL" id="LKTP01000012">
    <property type="protein sequence ID" value="KRG29180.1"/>
    <property type="molecule type" value="Genomic_DNA"/>
</dbReference>